<dbReference type="AlphaFoldDB" id="A0A9W8DY89"/>
<comment type="caution">
    <text evidence="2">The sequence shown here is derived from an EMBL/GenBank/DDBJ whole genome shotgun (WGS) entry which is preliminary data.</text>
</comment>
<name>A0A9W8DY89_9FUNG</name>
<feature type="compositionally biased region" description="Polar residues" evidence="1">
    <location>
        <begin position="1"/>
        <end position="18"/>
    </location>
</feature>
<feature type="region of interest" description="Disordered" evidence="1">
    <location>
        <begin position="144"/>
        <end position="182"/>
    </location>
</feature>
<feature type="compositionally biased region" description="Polar residues" evidence="1">
    <location>
        <begin position="160"/>
        <end position="169"/>
    </location>
</feature>
<keyword evidence="3" id="KW-1185">Reference proteome</keyword>
<gene>
    <name evidence="2" type="ORF">IWQ62_006744</name>
</gene>
<dbReference type="EMBL" id="JANBPY010004034">
    <property type="protein sequence ID" value="KAJ1949380.1"/>
    <property type="molecule type" value="Genomic_DNA"/>
</dbReference>
<evidence type="ECO:0000313" key="2">
    <source>
        <dbReference type="EMBL" id="KAJ1949380.1"/>
    </source>
</evidence>
<protein>
    <submittedName>
        <fullName evidence="2">Uncharacterized protein</fullName>
    </submittedName>
</protein>
<evidence type="ECO:0000313" key="3">
    <source>
        <dbReference type="Proteomes" id="UP001150925"/>
    </source>
</evidence>
<organism evidence="2 3">
    <name type="scientific">Dispira parvispora</name>
    <dbReference type="NCBI Taxonomy" id="1520584"/>
    <lineage>
        <taxon>Eukaryota</taxon>
        <taxon>Fungi</taxon>
        <taxon>Fungi incertae sedis</taxon>
        <taxon>Zoopagomycota</taxon>
        <taxon>Kickxellomycotina</taxon>
        <taxon>Dimargaritomycetes</taxon>
        <taxon>Dimargaritales</taxon>
        <taxon>Dimargaritaceae</taxon>
        <taxon>Dispira</taxon>
    </lineage>
</organism>
<feature type="compositionally biased region" description="Low complexity" evidence="1">
    <location>
        <begin position="19"/>
        <end position="43"/>
    </location>
</feature>
<dbReference type="Proteomes" id="UP001150925">
    <property type="component" value="Unassembled WGS sequence"/>
</dbReference>
<accession>A0A9W8DY89</accession>
<feature type="region of interest" description="Disordered" evidence="1">
    <location>
        <begin position="1"/>
        <end position="45"/>
    </location>
</feature>
<feature type="non-terminal residue" evidence="2">
    <location>
        <position position="182"/>
    </location>
</feature>
<sequence>MEPTSQPNFSLSDLSRSVTPHTSTDDSLTTTIPTLPTVPVTETTSHHNLYPMGQLTEQDPQKANSTPTMTSSASVMLPVSTLAESANLMDDTSNLASINMDEELDRIMGSIQNTIDTDAIDMDVDIDQLLKNTLGTGAAASSFQATTSAEPAVPSISLGPESSTGSMQPAASAGGILTDSSL</sequence>
<reference evidence="2" key="1">
    <citation type="submission" date="2022-07" db="EMBL/GenBank/DDBJ databases">
        <title>Phylogenomic reconstructions and comparative analyses of Kickxellomycotina fungi.</title>
        <authorList>
            <person name="Reynolds N.K."/>
            <person name="Stajich J.E."/>
            <person name="Barry K."/>
            <person name="Grigoriev I.V."/>
            <person name="Crous P."/>
            <person name="Smith M.E."/>
        </authorList>
    </citation>
    <scope>NUCLEOTIDE SEQUENCE</scope>
    <source>
        <strain evidence="2">RSA 1196</strain>
    </source>
</reference>
<evidence type="ECO:0000256" key="1">
    <source>
        <dbReference type="SAM" id="MobiDB-lite"/>
    </source>
</evidence>
<proteinExistence type="predicted"/>